<dbReference type="SUPFAM" id="SSF51735">
    <property type="entry name" value="NAD(P)-binding Rossmann-fold domains"/>
    <property type="match status" value="1"/>
</dbReference>
<protein>
    <submittedName>
        <fullName evidence="3">Gfo/Idh/MocA family oxidoreductase</fullName>
    </submittedName>
</protein>
<dbReference type="RefSeq" id="WP_200358264.1">
    <property type="nucleotide sequence ID" value="NZ_JAENIL010000062.1"/>
</dbReference>
<evidence type="ECO:0000313" key="4">
    <source>
        <dbReference type="Proteomes" id="UP000617628"/>
    </source>
</evidence>
<dbReference type="InterPro" id="IPR050463">
    <property type="entry name" value="Gfo/Idh/MocA_oxidrdct_glycsds"/>
</dbReference>
<comment type="caution">
    <text evidence="3">The sequence shown here is derived from an EMBL/GenBank/DDBJ whole genome shotgun (WGS) entry which is preliminary data.</text>
</comment>
<name>A0A934VTN5_9BACT</name>
<feature type="domain" description="Gfo/Idh/MocA-like oxidoreductase N-terminal" evidence="1">
    <location>
        <begin position="42"/>
        <end position="163"/>
    </location>
</feature>
<dbReference type="Pfam" id="PF01408">
    <property type="entry name" value="GFO_IDH_MocA"/>
    <property type="match status" value="1"/>
</dbReference>
<dbReference type="EMBL" id="JAENIL010000062">
    <property type="protein sequence ID" value="MBK1879908.1"/>
    <property type="molecule type" value="Genomic_DNA"/>
</dbReference>
<dbReference type="PROSITE" id="PS51318">
    <property type="entry name" value="TAT"/>
    <property type="match status" value="1"/>
</dbReference>
<gene>
    <name evidence="3" type="ORF">JIN87_23690</name>
</gene>
<dbReference type="Gene3D" id="3.30.360.10">
    <property type="entry name" value="Dihydrodipicolinate Reductase, domain 2"/>
    <property type="match status" value="1"/>
</dbReference>
<keyword evidence="4" id="KW-1185">Reference proteome</keyword>
<dbReference type="PANTHER" id="PTHR43818:SF5">
    <property type="entry name" value="OXIDOREDUCTASE FAMILY PROTEIN"/>
    <property type="match status" value="1"/>
</dbReference>
<evidence type="ECO:0000259" key="1">
    <source>
        <dbReference type="Pfam" id="PF01408"/>
    </source>
</evidence>
<dbReference type="AlphaFoldDB" id="A0A934VTN5"/>
<dbReference type="PANTHER" id="PTHR43818">
    <property type="entry name" value="BCDNA.GH03377"/>
    <property type="match status" value="1"/>
</dbReference>
<dbReference type="GO" id="GO:0000166">
    <property type="term" value="F:nucleotide binding"/>
    <property type="evidence" value="ECO:0007669"/>
    <property type="project" value="InterPro"/>
</dbReference>
<dbReference type="InterPro" id="IPR036291">
    <property type="entry name" value="NAD(P)-bd_dom_sf"/>
</dbReference>
<dbReference type="InterPro" id="IPR000683">
    <property type="entry name" value="Gfo/Idh/MocA-like_OxRdtase_N"/>
</dbReference>
<dbReference type="SUPFAM" id="SSF55347">
    <property type="entry name" value="Glyceraldehyde-3-phosphate dehydrogenase-like, C-terminal domain"/>
    <property type="match status" value="1"/>
</dbReference>
<accession>A0A934VTN5</accession>
<dbReference type="Pfam" id="PF19051">
    <property type="entry name" value="GFO_IDH_MocA_C2"/>
    <property type="match status" value="1"/>
</dbReference>
<dbReference type="Proteomes" id="UP000617628">
    <property type="component" value="Unassembled WGS sequence"/>
</dbReference>
<dbReference type="InterPro" id="IPR043906">
    <property type="entry name" value="Gfo/Idh/MocA_OxRdtase_bact_C"/>
</dbReference>
<evidence type="ECO:0000313" key="3">
    <source>
        <dbReference type="EMBL" id="MBK1879908.1"/>
    </source>
</evidence>
<reference evidence="3" key="1">
    <citation type="submission" date="2021-01" db="EMBL/GenBank/DDBJ databases">
        <title>Modified the classification status of verrucomicrobia.</title>
        <authorList>
            <person name="Feng X."/>
        </authorList>
    </citation>
    <scope>NUCLEOTIDE SEQUENCE</scope>
    <source>
        <strain evidence="3">KCTC 13126</strain>
    </source>
</reference>
<sequence length="491" mass="54317">MNPFTRRKFISKTVTAGAAVSVASALPRVNAARKGSANNAIQLGIIGVGSKARGHIQQLLEMSDVRIVALCDVDQAHLDRGQSELDKKGLKAKEYRDMRDLLDDSEVDAVLIVTPNHWHALATIWACQAGKDVYVEKPVSHNLWEGKKMVEAARKYKRMVQAGTQNRSDNGFRQALEYIREGQLGKIQWIHSLWYKKRESLGRVAGPQLIPGGVDYDLWTGPAPLEPLMRKQLHYDWHWNWNTGNGDMGNLGGHIMDDASNITGTHGMPKRFLCLGGMYSRDDYGETPNIQAAFVEYEDAPPIIVELRGLPHKKGAAYMDNYRGKRSGNIVQCEGGYFAGGRGGGIVYDNDGKKIEKFPGDGGMTHFENWFEAIRTRKRSIMRAEIAVSVRSANLCHMANLAYRSGLPTSIDDITARVGSYGHATEAIESITAHLGRNEADLAAAPLSCSQWIHYDEKKMTFSGGGDYGDSVANALVEPRYRAPFVVPKKV</sequence>
<organism evidence="3 4">
    <name type="scientific">Pelagicoccus mobilis</name>
    <dbReference type="NCBI Taxonomy" id="415221"/>
    <lineage>
        <taxon>Bacteria</taxon>
        <taxon>Pseudomonadati</taxon>
        <taxon>Verrucomicrobiota</taxon>
        <taxon>Opitutia</taxon>
        <taxon>Puniceicoccales</taxon>
        <taxon>Pelagicoccaceae</taxon>
        <taxon>Pelagicoccus</taxon>
    </lineage>
</organism>
<proteinExistence type="predicted"/>
<dbReference type="Gene3D" id="3.40.50.720">
    <property type="entry name" value="NAD(P)-binding Rossmann-like Domain"/>
    <property type="match status" value="1"/>
</dbReference>
<evidence type="ECO:0000259" key="2">
    <source>
        <dbReference type="Pfam" id="PF19051"/>
    </source>
</evidence>
<feature type="domain" description="Gfo/Idh/MocA-like oxidoreductase bacterial type C-terminal" evidence="2">
    <location>
        <begin position="206"/>
        <end position="418"/>
    </location>
</feature>
<dbReference type="InterPro" id="IPR006311">
    <property type="entry name" value="TAT_signal"/>
</dbReference>